<dbReference type="PANTHER" id="PTHR30055">
    <property type="entry name" value="HTH-TYPE TRANSCRIPTIONAL REGULATOR RUTR"/>
    <property type="match status" value="1"/>
</dbReference>
<name>A0A5C4JCZ3_9ACTN</name>
<evidence type="ECO:0000256" key="3">
    <source>
        <dbReference type="ARBA" id="ARBA00023163"/>
    </source>
</evidence>
<dbReference type="PANTHER" id="PTHR30055:SF234">
    <property type="entry name" value="HTH-TYPE TRANSCRIPTIONAL REGULATOR BETI"/>
    <property type="match status" value="1"/>
</dbReference>
<dbReference type="PROSITE" id="PS50977">
    <property type="entry name" value="HTH_TETR_2"/>
    <property type="match status" value="1"/>
</dbReference>
<dbReference type="OrthoDB" id="9811084at2"/>
<dbReference type="SUPFAM" id="SSF46689">
    <property type="entry name" value="Homeodomain-like"/>
    <property type="match status" value="1"/>
</dbReference>
<feature type="domain" description="HTH tetR-type" evidence="6">
    <location>
        <begin position="20"/>
        <end position="80"/>
    </location>
</feature>
<dbReference type="InterPro" id="IPR050109">
    <property type="entry name" value="HTH-type_TetR-like_transc_reg"/>
</dbReference>
<dbReference type="InterPro" id="IPR009057">
    <property type="entry name" value="Homeodomain-like_sf"/>
</dbReference>
<dbReference type="Gene3D" id="1.10.357.10">
    <property type="entry name" value="Tetracycline Repressor, domain 2"/>
    <property type="match status" value="1"/>
</dbReference>
<feature type="region of interest" description="Disordered" evidence="5">
    <location>
        <begin position="1"/>
        <end position="22"/>
    </location>
</feature>
<reference evidence="7 8" key="1">
    <citation type="submission" date="2019-05" db="EMBL/GenBank/DDBJ databases">
        <title>Draft genome sequence of Actinomadura sp. 14C53.</title>
        <authorList>
            <person name="Saricaoglu S."/>
            <person name="Isik K."/>
        </authorList>
    </citation>
    <scope>NUCLEOTIDE SEQUENCE [LARGE SCALE GENOMIC DNA]</scope>
    <source>
        <strain evidence="7 8">14C53</strain>
    </source>
</reference>
<feature type="DNA-binding region" description="H-T-H motif" evidence="4">
    <location>
        <begin position="43"/>
        <end position="62"/>
    </location>
</feature>
<organism evidence="7 8">
    <name type="scientific">Actinomadura soli</name>
    <dbReference type="NCBI Taxonomy" id="2508997"/>
    <lineage>
        <taxon>Bacteria</taxon>
        <taxon>Bacillati</taxon>
        <taxon>Actinomycetota</taxon>
        <taxon>Actinomycetes</taxon>
        <taxon>Streptosporangiales</taxon>
        <taxon>Thermomonosporaceae</taxon>
        <taxon>Actinomadura</taxon>
    </lineage>
</organism>
<evidence type="ECO:0000313" key="8">
    <source>
        <dbReference type="Proteomes" id="UP000309174"/>
    </source>
</evidence>
<dbReference type="EMBL" id="VCKW01000088">
    <property type="protein sequence ID" value="TMQ99194.1"/>
    <property type="molecule type" value="Genomic_DNA"/>
</dbReference>
<comment type="caution">
    <text evidence="7">The sequence shown here is derived from an EMBL/GenBank/DDBJ whole genome shotgun (WGS) entry which is preliminary data.</text>
</comment>
<evidence type="ECO:0000256" key="5">
    <source>
        <dbReference type="SAM" id="MobiDB-lite"/>
    </source>
</evidence>
<evidence type="ECO:0000259" key="6">
    <source>
        <dbReference type="PROSITE" id="PS50977"/>
    </source>
</evidence>
<accession>A0A5C4JCZ3</accession>
<evidence type="ECO:0000256" key="2">
    <source>
        <dbReference type="ARBA" id="ARBA00023125"/>
    </source>
</evidence>
<gene>
    <name evidence="7" type="ORF">ETD83_18480</name>
</gene>
<keyword evidence="3" id="KW-0804">Transcription</keyword>
<sequence length="235" mass="25827">MRPERQARRRPGRPPKTQAGDTKSELVEAALRLFAQKGYTGTSIRAIAREVGLSESVLYAHFASKQDIFDAAVAKLGPQGLVTGRESLGRELAGRDPAGYVRALVAHVLDAWDSPSGRLFISLMVRDGLVHSAEMGDGIAQSMDELGTQFQQWIDAGRIPDDLGRPADLAWALFGPIGQARLLWLHADAAPEKRQEARARALRHTELFIRAVFREPDGPGQMTVEDVIVDDEPER</sequence>
<dbReference type="PRINTS" id="PR00455">
    <property type="entry name" value="HTHTETR"/>
</dbReference>
<dbReference type="SUPFAM" id="SSF48498">
    <property type="entry name" value="Tetracyclin repressor-like, C-terminal domain"/>
    <property type="match status" value="1"/>
</dbReference>
<evidence type="ECO:0000313" key="7">
    <source>
        <dbReference type="EMBL" id="TMQ99194.1"/>
    </source>
</evidence>
<keyword evidence="1" id="KW-0805">Transcription regulation</keyword>
<dbReference type="InterPro" id="IPR036271">
    <property type="entry name" value="Tet_transcr_reg_TetR-rel_C_sf"/>
</dbReference>
<dbReference type="GO" id="GO:0003700">
    <property type="term" value="F:DNA-binding transcription factor activity"/>
    <property type="evidence" value="ECO:0007669"/>
    <property type="project" value="TreeGrafter"/>
</dbReference>
<dbReference type="Proteomes" id="UP000309174">
    <property type="component" value="Unassembled WGS sequence"/>
</dbReference>
<dbReference type="AlphaFoldDB" id="A0A5C4JCZ3"/>
<keyword evidence="8" id="KW-1185">Reference proteome</keyword>
<dbReference type="Pfam" id="PF00440">
    <property type="entry name" value="TetR_N"/>
    <property type="match status" value="1"/>
</dbReference>
<evidence type="ECO:0000256" key="1">
    <source>
        <dbReference type="ARBA" id="ARBA00023015"/>
    </source>
</evidence>
<protein>
    <submittedName>
        <fullName evidence="7">TetR/AcrR family transcriptional regulator</fullName>
    </submittedName>
</protein>
<evidence type="ECO:0000256" key="4">
    <source>
        <dbReference type="PROSITE-ProRule" id="PRU00335"/>
    </source>
</evidence>
<dbReference type="GO" id="GO:0000976">
    <property type="term" value="F:transcription cis-regulatory region binding"/>
    <property type="evidence" value="ECO:0007669"/>
    <property type="project" value="TreeGrafter"/>
</dbReference>
<dbReference type="InterPro" id="IPR001647">
    <property type="entry name" value="HTH_TetR"/>
</dbReference>
<keyword evidence="2 4" id="KW-0238">DNA-binding</keyword>
<proteinExistence type="predicted"/>